<dbReference type="PANTHER" id="PTHR33240">
    <property type="entry name" value="OS08G0508500 PROTEIN"/>
    <property type="match status" value="1"/>
</dbReference>
<reference evidence="1 2" key="1">
    <citation type="journal article" date="2021" name="Comput. Struct. Biotechnol. J.">
        <title>De novo genome assembly of the potent medicinal plant Rehmannia glutinosa using nanopore technology.</title>
        <authorList>
            <person name="Ma L."/>
            <person name="Dong C."/>
            <person name="Song C."/>
            <person name="Wang X."/>
            <person name="Zheng X."/>
            <person name="Niu Y."/>
            <person name="Chen S."/>
            <person name="Feng W."/>
        </authorList>
    </citation>
    <scope>NUCLEOTIDE SEQUENCE [LARGE SCALE GENOMIC DNA]</scope>
    <source>
        <strain evidence="1">DH-2019</strain>
    </source>
</reference>
<dbReference type="PANTHER" id="PTHR33240:SF8">
    <property type="entry name" value="OS03G0439900 PROTEIN"/>
    <property type="match status" value="1"/>
</dbReference>
<keyword evidence="2" id="KW-1185">Reference proteome</keyword>
<organism evidence="1 2">
    <name type="scientific">Rehmannia glutinosa</name>
    <name type="common">Chinese foxglove</name>
    <dbReference type="NCBI Taxonomy" id="99300"/>
    <lineage>
        <taxon>Eukaryota</taxon>
        <taxon>Viridiplantae</taxon>
        <taxon>Streptophyta</taxon>
        <taxon>Embryophyta</taxon>
        <taxon>Tracheophyta</taxon>
        <taxon>Spermatophyta</taxon>
        <taxon>Magnoliopsida</taxon>
        <taxon>eudicotyledons</taxon>
        <taxon>Gunneridae</taxon>
        <taxon>Pentapetalae</taxon>
        <taxon>asterids</taxon>
        <taxon>lamiids</taxon>
        <taxon>Lamiales</taxon>
        <taxon>Orobanchaceae</taxon>
        <taxon>Rehmannieae</taxon>
        <taxon>Rehmannia</taxon>
    </lineage>
</organism>
<dbReference type="EMBL" id="JABTTQ020000007">
    <property type="protein sequence ID" value="KAK6151632.1"/>
    <property type="molecule type" value="Genomic_DNA"/>
</dbReference>
<evidence type="ECO:0000313" key="2">
    <source>
        <dbReference type="Proteomes" id="UP001318860"/>
    </source>
</evidence>
<dbReference type="Proteomes" id="UP001318860">
    <property type="component" value="Unassembled WGS sequence"/>
</dbReference>
<protein>
    <submittedName>
        <fullName evidence="1">Uncharacterized protein</fullName>
    </submittedName>
</protein>
<dbReference type="CDD" id="cd00303">
    <property type="entry name" value="retropepsin_like"/>
    <property type="match status" value="1"/>
</dbReference>
<accession>A0ABR0WZ10</accession>
<comment type="caution">
    <text evidence="1">The sequence shown here is derived from an EMBL/GenBank/DDBJ whole genome shotgun (WGS) entry which is preliminary data.</text>
</comment>
<proteinExistence type="predicted"/>
<sequence>MIAGGPTNGDSNRARKAHMRGEIRPIMEVGVVQEPIVSFGAEDQRGVSPLHNDALVIAATIANFEVARIMVDTGSSVNVLFYEAYLRMGVEMEVILPVTIEEQSRRKTQMVSFLVIDPFSTYNVIIGRPALNAFQDVVSTFHMKLKFVMENGVGEVLGDQQVARKCYMEAVRKGEQKKSKRMEVESERETNPLKMTKRKENEELDMMSVKPQEELMSVELVIGDPTKVTRIGTQLGSELAAAITSFLRENLDVFAWGAKDLGV</sequence>
<evidence type="ECO:0000313" key="1">
    <source>
        <dbReference type="EMBL" id="KAK6151632.1"/>
    </source>
</evidence>
<name>A0ABR0WZ10_REHGL</name>
<gene>
    <name evidence="1" type="ORF">DH2020_014267</name>
</gene>